<organism evidence="2 3">
    <name type="scientific">Candidatus Gallimonas intestinavium</name>
    <dbReference type="NCBI Taxonomy" id="2838603"/>
    <lineage>
        <taxon>Bacteria</taxon>
        <taxon>Bacillati</taxon>
        <taxon>Bacillota</taxon>
        <taxon>Clostridia</taxon>
        <taxon>Candidatus Gallimonas</taxon>
    </lineage>
</organism>
<feature type="non-terminal residue" evidence="2">
    <location>
        <position position="427"/>
    </location>
</feature>
<sequence length="427" mass="48146">MKAKLPFGISFRVAMFGRKLTKVLTILLCAFSFALFALSSTGYMYDRVDFLTRSLLTTQKTHTPAILFSHFDNYAQSWLFPTERIDYIEQETGLDFVYCFLHAEDSVYRFYAEYETESSERMNETILSGSAAAYEDCGFQLMAGRYPEADDEIVITLSRFQDFQKLGYAYNDYHFVHIRDGVVLSDVPYSYQYSSTGDRFIEIHSGRGSVPVPGDYTGYVYVEFKERGEPEEIRTYDDIIGKKIICFGDPQTGSLGEENIYDATIVGVADDSEAHCNIYTLRQVSLRSESWRETFAPSVQDDVECLAAGPTDDYDLARTCVEVTLNMIEETDSSHPDYETPNGQIGVYPLTSLINRTAITHPNFWDEKNVLIAFGAAAGLLFGIVSVLLCWHLMTSTLALQRIKIGILRSMGAGEADVIRIILIEAL</sequence>
<protein>
    <submittedName>
        <fullName evidence="2">Uncharacterized protein</fullName>
    </submittedName>
</protein>
<dbReference type="AlphaFoldDB" id="A0A9D2G501"/>
<gene>
    <name evidence="2" type="ORF">H9964_02055</name>
</gene>
<keyword evidence="1" id="KW-1133">Transmembrane helix</keyword>
<reference evidence="2" key="2">
    <citation type="submission" date="2021-04" db="EMBL/GenBank/DDBJ databases">
        <authorList>
            <person name="Gilroy R."/>
        </authorList>
    </citation>
    <scope>NUCLEOTIDE SEQUENCE</scope>
    <source>
        <strain evidence="2">ChiW7-2402</strain>
    </source>
</reference>
<reference evidence="2" key="1">
    <citation type="journal article" date="2021" name="PeerJ">
        <title>Extensive microbial diversity within the chicken gut microbiome revealed by metagenomics and culture.</title>
        <authorList>
            <person name="Gilroy R."/>
            <person name="Ravi A."/>
            <person name="Getino M."/>
            <person name="Pursley I."/>
            <person name="Horton D.L."/>
            <person name="Alikhan N.F."/>
            <person name="Baker D."/>
            <person name="Gharbi K."/>
            <person name="Hall N."/>
            <person name="Watson M."/>
            <person name="Adriaenssens E.M."/>
            <person name="Foster-Nyarko E."/>
            <person name="Jarju S."/>
            <person name="Secka A."/>
            <person name="Antonio M."/>
            <person name="Oren A."/>
            <person name="Chaudhuri R.R."/>
            <person name="La Ragione R."/>
            <person name="Hildebrand F."/>
            <person name="Pallen M.J."/>
        </authorList>
    </citation>
    <scope>NUCLEOTIDE SEQUENCE</scope>
    <source>
        <strain evidence="2">ChiW7-2402</strain>
    </source>
</reference>
<feature type="transmembrane region" description="Helical" evidence="1">
    <location>
        <begin position="370"/>
        <end position="394"/>
    </location>
</feature>
<accession>A0A9D2G501</accession>
<comment type="caution">
    <text evidence="2">The sequence shown here is derived from an EMBL/GenBank/DDBJ whole genome shotgun (WGS) entry which is preliminary data.</text>
</comment>
<name>A0A9D2G501_9FIRM</name>
<evidence type="ECO:0000313" key="2">
    <source>
        <dbReference type="EMBL" id="HIZ72346.1"/>
    </source>
</evidence>
<evidence type="ECO:0000256" key="1">
    <source>
        <dbReference type="SAM" id="Phobius"/>
    </source>
</evidence>
<proteinExistence type="predicted"/>
<dbReference type="EMBL" id="DXBB01000039">
    <property type="protein sequence ID" value="HIZ72346.1"/>
    <property type="molecule type" value="Genomic_DNA"/>
</dbReference>
<keyword evidence="1" id="KW-0812">Transmembrane</keyword>
<keyword evidence="1" id="KW-0472">Membrane</keyword>
<dbReference type="Proteomes" id="UP000824102">
    <property type="component" value="Unassembled WGS sequence"/>
</dbReference>
<evidence type="ECO:0000313" key="3">
    <source>
        <dbReference type="Proteomes" id="UP000824102"/>
    </source>
</evidence>